<name>F0R8I7_PHOSB</name>
<dbReference type="AlphaFoldDB" id="F0R8I7"/>
<evidence type="ECO:0000313" key="2">
    <source>
        <dbReference type="Proteomes" id="UP000007486"/>
    </source>
</evidence>
<dbReference type="Proteomes" id="UP000007486">
    <property type="component" value="Chromosome"/>
</dbReference>
<dbReference type="STRING" id="667015.Bacsa_0444"/>
<sequence length="155" mass="18396">MNHIKKLAIALLGRKREYAIKGLGVFHSKVCDWWPNERCGWWCTLQLPSYSAETVIWLDGDTSAPLPRQILDLQVLLENWKSVNERVGSRLPDESRLAHKEEIYASWQNRFYPEEIKLSEKYNNSWEITFTTYDLDYSFSFIWKNNTIQNLILDH</sequence>
<dbReference type="KEGG" id="bsa:Bacsa_0444"/>
<organism evidence="1 2">
    <name type="scientific">Phocaeicola salanitronis (strain DSM 18170 / JCM 13657 / CCUG 60908 / BL78)</name>
    <name type="common">Bacteroides salanitronis</name>
    <dbReference type="NCBI Taxonomy" id="667015"/>
    <lineage>
        <taxon>Bacteria</taxon>
        <taxon>Pseudomonadati</taxon>
        <taxon>Bacteroidota</taxon>
        <taxon>Bacteroidia</taxon>
        <taxon>Bacteroidales</taxon>
        <taxon>Bacteroidaceae</taxon>
        <taxon>Phocaeicola</taxon>
    </lineage>
</organism>
<dbReference type="eggNOG" id="ENOG5030GJG">
    <property type="taxonomic scope" value="Bacteria"/>
</dbReference>
<gene>
    <name evidence="1" type="ordered locus">Bacsa_0444</name>
</gene>
<accession>F0R8I7</accession>
<dbReference type="HOGENOM" id="CLU_1640473_0_0_10"/>
<dbReference type="EMBL" id="CP002530">
    <property type="protein sequence ID" value="ADY35042.1"/>
    <property type="molecule type" value="Genomic_DNA"/>
</dbReference>
<protein>
    <submittedName>
        <fullName evidence="1">Uncharacterized protein</fullName>
    </submittedName>
</protein>
<proteinExistence type="predicted"/>
<reference evidence="1 2" key="1">
    <citation type="journal article" date="2011" name="Stand. Genomic Sci.">
        <title>Complete genome sequence of Bacteroides salanitronis type strain (BL78).</title>
        <authorList>
            <person name="Gronow S."/>
            <person name="Held B."/>
            <person name="Lucas S."/>
            <person name="Lapidus A."/>
            <person name="Del Rio T.G."/>
            <person name="Nolan M."/>
            <person name="Tice H."/>
            <person name="Deshpande S."/>
            <person name="Cheng J.F."/>
            <person name="Pitluck S."/>
            <person name="Liolios K."/>
            <person name="Pagani I."/>
            <person name="Ivanova N."/>
            <person name="Mavromatis K."/>
            <person name="Pati A."/>
            <person name="Tapia R."/>
            <person name="Han C."/>
            <person name="Goodwin L."/>
            <person name="Chen A."/>
            <person name="Palaniappan K."/>
            <person name="Land M."/>
            <person name="Hauser L."/>
            <person name="Chang Y.J."/>
            <person name="Jeffries C.D."/>
            <person name="Brambilla E.M."/>
            <person name="Rohde M."/>
            <person name="Goker M."/>
            <person name="Detter J.C."/>
            <person name="Woyke T."/>
            <person name="Bristow J."/>
            <person name="Markowitz V."/>
            <person name="Hugenholtz P."/>
            <person name="Kyrpides N.C."/>
            <person name="Klenk H.P."/>
            <person name="Eisen J.A."/>
        </authorList>
    </citation>
    <scope>NUCLEOTIDE SEQUENCE [LARGE SCALE GENOMIC DNA]</scope>
    <source>
        <strain evidence="1 2">DSM 18170</strain>
    </source>
</reference>
<evidence type="ECO:0000313" key="1">
    <source>
        <dbReference type="EMBL" id="ADY35042.1"/>
    </source>
</evidence>
<dbReference type="RefSeq" id="WP_013616504.1">
    <property type="nucleotide sequence ID" value="NC_015164.1"/>
</dbReference>
<keyword evidence="2" id="KW-1185">Reference proteome</keyword>